<evidence type="ECO:0000313" key="12">
    <source>
        <dbReference type="EMBL" id="KMY31359.1"/>
    </source>
</evidence>
<name>A0A0K9F9S2_9BACI</name>
<dbReference type="Proteomes" id="UP000037326">
    <property type="component" value="Unassembled WGS sequence"/>
</dbReference>
<keyword evidence="6 9" id="KW-0028">Amino-acid biosynthesis</keyword>
<dbReference type="InterPro" id="IPR008927">
    <property type="entry name" value="6-PGluconate_DH-like_C_sf"/>
</dbReference>
<evidence type="ECO:0000256" key="1">
    <source>
        <dbReference type="ARBA" id="ARBA00005525"/>
    </source>
</evidence>
<dbReference type="RefSeq" id="WP_049663872.1">
    <property type="nucleotide sequence ID" value="NZ_JBIVRT010000007.1"/>
</dbReference>
<dbReference type="Gene3D" id="1.10.3730.10">
    <property type="entry name" value="ProC C-terminal domain-like"/>
    <property type="match status" value="1"/>
</dbReference>
<dbReference type="Gene3D" id="3.40.50.720">
    <property type="entry name" value="NAD(P)-binding Rossmann-like Domain"/>
    <property type="match status" value="1"/>
</dbReference>
<dbReference type="EC" id="1.5.1.2" evidence="6 7"/>
<dbReference type="GeneID" id="96597405"/>
<dbReference type="UniPathway" id="UPA00098">
    <property type="reaction ID" value="UER00361"/>
</dbReference>
<proteinExistence type="inferred from homology"/>
<comment type="subcellular location">
    <subcellularLocation>
        <location evidence="6">Cytoplasm</location>
    </subcellularLocation>
</comment>
<dbReference type="NCBIfam" id="TIGR00112">
    <property type="entry name" value="proC"/>
    <property type="match status" value="1"/>
</dbReference>
<dbReference type="OrthoDB" id="9805754at2"/>
<dbReference type="Pfam" id="PF03807">
    <property type="entry name" value="F420_oxidored"/>
    <property type="match status" value="1"/>
</dbReference>
<evidence type="ECO:0000256" key="4">
    <source>
        <dbReference type="ARBA" id="ARBA00023002"/>
    </source>
</evidence>
<protein>
    <recommendedName>
        <fullName evidence="6 7">Pyrroline-5-carboxylate reductase</fullName>
        <shortName evidence="6">P5C reductase</shortName>
        <shortName evidence="6">P5CR</shortName>
        <ecNumber evidence="6 7">1.5.1.2</ecNumber>
    </recommendedName>
    <alternativeName>
        <fullName evidence="6">PCA reductase</fullName>
    </alternativeName>
</protein>
<dbReference type="PANTHER" id="PTHR11645">
    <property type="entry name" value="PYRROLINE-5-CARBOXYLATE REDUCTASE"/>
    <property type="match status" value="1"/>
</dbReference>
<dbReference type="GO" id="GO:0005737">
    <property type="term" value="C:cytoplasm"/>
    <property type="evidence" value="ECO:0007669"/>
    <property type="project" value="UniProtKB-SubCell"/>
</dbReference>
<dbReference type="FunFam" id="1.10.3730.10:FF:000001">
    <property type="entry name" value="Pyrroline-5-carboxylate reductase"/>
    <property type="match status" value="1"/>
</dbReference>
<evidence type="ECO:0000256" key="6">
    <source>
        <dbReference type="HAMAP-Rule" id="MF_01925"/>
    </source>
</evidence>
<comment type="similarity">
    <text evidence="1 6 9">Belongs to the pyrroline-5-carboxylate reductase family.</text>
</comment>
<dbReference type="InterPro" id="IPR029036">
    <property type="entry name" value="P5CR_dimer"/>
</dbReference>
<feature type="domain" description="Pyrroline-5-carboxylate reductase catalytic N-terminal" evidence="10">
    <location>
        <begin position="2"/>
        <end position="97"/>
    </location>
</feature>
<dbReference type="GO" id="GO:0004735">
    <property type="term" value="F:pyrroline-5-carboxylate reductase activity"/>
    <property type="evidence" value="ECO:0007669"/>
    <property type="project" value="UniProtKB-UniRule"/>
</dbReference>
<comment type="caution">
    <text evidence="12">The sequence shown here is derived from an EMBL/GenBank/DDBJ whole genome shotgun (WGS) entry which is preliminary data.</text>
</comment>
<dbReference type="PANTHER" id="PTHR11645:SF0">
    <property type="entry name" value="PYRROLINE-5-CARBOXYLATE REDUCTASE 3"/>
    <property type="match status" value="1"/>
</dbReference>
<dbReference type="SUPFAM" id="SSF48179">
    <property type="entry name" value="6-phosphogluconate dehydrogenase C-terminal domain-like"/>
    <property type="match status" value="1"/>
</dbReference>
<evidence type="ECO:0000256" key="2">
    <source>
        <dbReference type="ARBA" id="ARBA00022650"/>
    </source>
</evidence>
<dbReference type="PATRIC" id="fig|582475.4.peg.117"/>
<evidence type="ECO:0000256" key="7">
    <source>
        <dbReference type="NCBIfam" id="TIGR00112"/>
    </source>
</evidence>
<dbReference type="PIRSF" id="PIRSF000193">
    <property type="entry name" value="Pyrrol-5-carb_rd"/>
    <property type="match status" value="1"/>
</dbReference>
<dbReference type="InterPro" id="IPR053790">
    <property type="entry name" value="P5CR-like_CS"/>
</dbReference>
<feature type="domain" description="Pyrroline-5-carboxylate reductase dimerisation" evidence="11">
    <location>
        <begin position="160"/>
        <end position="263"/>
    </location>
</feature>
<dbReference type="InterPro" id="IPR000304">
    <property type="entry name" value="Pyrroline-COOH_reductase"/>
</dbReference>
<evidence type="ECO:0000256" key="5">
    <source>
        <dbReference type="ARBA" id="ARBA00058118"/>
    </source>
</evidence>
<dbReference type="HAMAP" id="MF_01925">
    <property type="entry name" value="P5C_reductase"/>
    <property type="match status" value="1"/>
</dbReference>
<evidence type="ECO:0000259" key="11">
    <source>
        <dbReference type="Pfam" id="PF14748"/>
    </source>
</evidence>
<evidence type="ECO:0000313" key="13">
    <source>
        <dbReference type="Proteomes" id="UP000037326"/>
    </source>
</evidence>
<gene>
    <name evidence="6" type="primary">proC</name>
    <name evidence="12" type="ORF">ACZ11_03615</name>
</gene>
<dbReference type="GO" id="GO:0055129">
    <property type="term" value="P:L-proline biosynthetic process"/>
    <property type="evidence" value="ECO:0007669"/>
    <property type="project" value="UniProtKB-UniRule"/>
</dbReference>
<dbReference type="InterPro" id="IPR036291">
    <property type="entry name" value="NAD(P)-bd_dom_sf"/>
</dbReference>
<sequence length="266" mass="28591">MKYGFIGLGNMTTAIIKGMCKSRDFDPTFIYGYNRTQAKTTKLAASYGIQAASSIEDIMSNCDVIILGVKPQMLPDVLPEVKKHLQDNHVIVSIAAGKNISYFQGYLSEATPIVRVMPNINAIIGASTSCFTASEPVSDIQLQHVVSLFETVGTIIEVPEHLFSIFTTIGGASPAFTYMYIDALARAAVREGMPKSMALDIAANAVLGSAKMIIQSQEHPWALVDQVCSPGGTTIQGVSSLQSNHFETTIHDAVAAVTNKDRSLSK</sequence>
<dbReference type="PROSITE" id="PS00521">
    <property type="entry name" value="P5CR"/>
    <property type="match status" value="1"/>
</dbReference>
<dbReference type="InterPro" id="IPR028939">
    <property type="entry name" value="P5C_Rdtase_cat_N"/>
</dbReference>
<evidence type="ECO:0000256" key="8">
    <source>
        <dbReference type="PIRSR" id="PIRSR000193-1"/>
    </source>
</evidence>
<dbReference type="EMBL" id="LFXJ01000005">
    <property type="protein sequence ID" value="KMY31359.1"/>
    <property type="molecule type" value="Genomic_DNA"/>
</dbReference>
<accession>A0A0K9F9S2</accession>
<evidence type="ECO:0000256" key="9">
    <source>
        <dbReference type="RuleBase" id="RU003903"/>
    </source>
</evidence>
<evidence type="ECO:0000259" key="10">
    <source>
        <dbReference type="Pfam" id="PF03807"/>
    </source>
</evidence>
<organism evidence="12 13">
    <name type="scientific">Lysinibacillus xylanilyticus</name>
    <dbReference type="NCBI Taxonomy" id="582475"/>
    <lineage>
        <taxon>Bacteria</taxon>
        <taxon>Bacillati</taxon>
        <taxon>Bacillota</taxon>
        <taxon>Bacilli</taxon>
        <taxon>Bacillales</taxon>
        <taxon>Bacillaceae</taxon>
        <taxon>Lysinibacillus</taxon>
    </lineage>
</organism>
<comment type="function">
    <text evidence="5 6">Catalyzes the reduction of 1-pyrroline-5-carboxylate (PCA) to L-proline.</text>
</comment>
<dbReference type="SUPFAM" id="SSF51735">
    <property type="entry name" value="NAD(P)-binding Rossmann-fold domains"/>
    <property type="match status" value="1"/>
</dbReference>
<dbReference type="AlphaFoldDB" id="A0A0K9F9S2"/>
<keyword evidence="4 6" id="KW-0560">Oxidoreductase</keyword>
<dbReference type="Pfam" id="PF14748">
    <property type="entry name" value="P5CR_dimer"/>
    <property type="match status" value="1"/>
</dbReference>
<keyword evidence="3 6" id="KW-0521">NADP</keyword>
<comment type="catalytic activity">
    <reaction evidence="6 9">
        <text>L-proline + NADP(+) = (S)-1-pyrroline-5-carboxylate + NADPH + 2 H(+)</text>
        <dbReference type="Rhea" id="RHEA:14109"/>
        <dbReference type="ChEBI" id="CHEBI:15378"/>
        <dbReference type="ChEBI" id="CHEBI:17388"/>
        <dbReference type="ChEBI" id="CHEBI:57783"/>
        <dbReference type="ChEBI" id="CHEBI:58349"/>
        <dbReference type="ChEBI" id="CHEBI:60039"/>
        <dbReference type="EC" id="1.5.1.2"/>
    </reaction>
</comment>
<evidence type="ECO:0000256" key="3">
    <source>
        <dbReference type="ARBA" id="ARBA00022857"/>
    </source>
</evidence>
<reference evidence="13" key="1">
    <citation type="submission" date="2015-07" db="EMBL/GenBank/DDBJ databases">
        <authorList>
            <consortium name="Consortium for Microbial Forensics and Genomics (microFORGE)"/>
            <person name="Knight B.M."/>
            <person name="Roberts D.P."/>
            <person name="Lin D."/>
            <person name="Hari K."/>
            <person name="Fletcher J."/>
            <person name="Melcher U."/>
            <person name="Blagden T."/>
            <person name="Winegar R.A."/>
        </authorList>
    </citation>
    <scope>NUCLEOTIDE SEQUENCE [LARGE SCALE GENOMIC DNA]</scope>
    <source>
        <strain evidence="13">DSM 23493</strain>
    </source>
</reference>
<comment type="pathway">
    <text evidence="6 9">Amino-acid biosynthesis; L-proline biosynthesis; L-proline from L-glutamate 5-semialdehyde: step 1/1.</text>
</comment>
<keyword evidence="6" id="KW-0963">Cytoplasm</keyword>
<feature type="binding site" evidence="8">
    <location>
        <begin position="6"/>
        <end position="11"/>
    </location>
    <ligand>
        <name>NADP(+)</name>
        <dbReference type="ChEBI" id="CHEBI:58349"/>
    </ligand>
</feature>
<keyword evidence="2 6" id="KW-0641">Proline biosynthesis</keyword>
<comment type="catalytic activity">
    <reaction evidence="6">
        <text>L-proline + NAD(+) = (S)-1-pyrroline-5-carboxylate + NADH + 2 H(+)</text>
        <dbReference type="Rhea" id="RHEA:14105"/>
        <dbReference type="ChEBI" id="CHEBI:15378"/>
        <dbReference type="ChEBI" id="CHEBI:17388"/>
        <dbReference type="ChEBI" id="CHEBI:57540"/>
        <dbReference type="ChEBI" id="CHEBI:57945"/>
        <dbReference type="ChEBI" id="CHEBI:60039"/>
        <dbReference type="EC" id="1.5.1.2"/>
    </reaction>
</comment>